<proteinExistence type="inferred from homology"/>
<evidence type="ECO:0000256" key="1">
    <source>
        <dbReference type="ARBA" id="ARBA00005290"/>
    </source>
</evidence>
<reference evidence="5" key="1">
    <citation type="journal article" date="2014" name="Genome Biol. Evol.">
        <title>Pangenome evidence for extensive interdomain horizontal transfer affecting lineage core and shell genes in uncultured planktonic thaumarchaeota and euryarchaeota.</title>
        <authorList>
            <person name="Deschamps P."/>
            <person name="Zivanovic Y."/>
            <person name="Moreira D."/>
            <person name="Rodriguez-Valera F."/>
            <person name="Lopez-Garcia P."/>
        </authorList>
    </citation>
    <scope>NUCLEOTIDE SEQUENCE</scope>
</reference>
<protein>
    <submittedName>
        <fullName evidence="5">GTPase</fullName>
    </submittedName>
</protein>
<comment type="similarity">
    <text evidence="1">Belongs to the GPN-loop GTPase family.</text>
</comment>
<dbReference type="InterPro" id="IPR027417">
    <property type="entry name" value="P-loop_NTPase"/>
</dbReference>
<dbReference type="PANTHER" id="PTHR21231:SF8">
    <property type="entry name" value="GPN-LOOP GTPASE 1"/>
    <property type="match status" value="1"/>
</dbReference>
<organism evidence="5">
    <name type="scientific">uncultured marine thaumarchaeote KM3_86_F11</name>
    <dbReference type="NCBI Taxonomy" id="1456322"/>
    <lineage>
        <taxon>Archaea</taxon>
        <taxon>Nitrososphaerota</taxon>
        <taxon>environmental samples</taxon>
    </lineage>
</organism>
<evidence type="ECO:0000256" key="3">
    <source>
        <dbReference type="ARBA" id="ARBA00022801"/>
    </source>
</evidence>
<accession>A0A075HXS1</accession>
<sequence>MKSIFLTGTAGSGKSNLTGILSNWYQQEGKNVITVNLDPGVSNVPYGIDVDIRNYINLQDIMDKYNLGPNGSLILASDLIATKLEQIEEEIDEYNADYVFIDTPGQIELFAYRKSGPYFVKNISNEANVNLFLFDATLVSDPSNFLSIALLASSIKLRLEIPQISILTKKDLITDSQDRILKWADDFSELLDDLKEGGEVYDLTSRMAETVIESNIIDELIPTSTVNNEGIVEVIASISRIIDRGE</sequence>
<dbReference type="SUPFAM" id="SSF52540">
    <property type="entry name" value="P-loop containing nucleoside triphosphate hydrolases"/>
    <property type="match status" value="1"/>
</dbReference>
<keyword evidence="3" id="KW-0378">Hydrolase</keyword>
<evidence type="ECO:0000313" key="5">
    <source>
        <dbReference type="EMBL" id="AIF19377.1"/>
    </source>
</evidence>
<name>A0A075HXS1_9ARCH</name>
<dbReference type="Gene3D" id="3.40.50.300">
    <property type="entry name" value="P-loop containing nucleotide triphosphate hydrolases"/>
    <property type="match status" value="1"/>
</dbReference>
<keyword evidence="2" id="KW-0547">Nucleotide-binding</keyword>
<evidence type="ECO:0000256" key="2">
    <source>
        <dbReference type="ARBA" id="ARBA00022741"/>
    </source>
</evidence>
<dbReference type="GO" id="GO:0003924">
    <property type="term" value="F:GTPase activity"/>
    <property type="evidence" value="ECO:0007669"/>
    <property type="project" value="TreeGrafter"/>
</dbReference>
<dbReference type="PANTHER" id="PTHR21231">
    <property type="entry name" value="XPA-BINDING PROTEIN 1-RELATED"/>
    <property type="match status" value="1"/>
</dbReference>
<dbReference type="AlphaFoldDB" id="A0A075HXS1"/>
<keyword evidence="4" id="KW-0342">GTP-binding</keyword>
<dbReference type="Pfam" id="PF03029">
    <property type="entry name" value="ATP_bind_1"/>
    <property type="match status" value="1"/>
</dbReference>
<dbReference type="EMBL" id="KF901136">
    <property type="protein sequence ID" value="AIF19377.1"/>
    <property type="molecule type" value="Genomic_DNA"/>
</dbReference>
<dbReference type="GO" id="GO:0005525">
    <property type="term" value="F:GTP binding"/>
    <property type="evidence" value="ECO:0007669"/>
    <property type="project" value="UniProtKB-KW"/>
</dbReference>
<dbReference type="InterPro" id="IPR004130">
    <property type="entry name" value="Gpn"/>
</dbReference>
<evidence type="ECO:0000256" key="4">
    <source>
        <dbReference type="ARBA" id="ARBA00023134"/>
    </source>
</evidence>